<dbReference type="OrthoDB" id="9806381at2"/>
<evidence type="ECO:0000256" key="2">
    <source>
        <dbReference type="ARBA" id="ARBA00022553"/>
    </source>
</evidence>
<gene>
    <name evidence="4" type="ORF">BCF33_0853</name>
</gene>
<dbReference type="Gene3D" id="1.10.1200.10">
    <property type="entry name" value="ACP-like"/>
    <property type="match status" value="1"/>
</dbReference>
<dbReference type="PROSITE" id="PS50075">
    <property type="entry name" value="CARRIER"/>
    <property type="match status" value="1"/>
</dbReference>
<accession>A0A2T0X8J1</accession>
<evidence type="ECO:0000313" key="5">
    <source>
        <dbReference type="Proteomes" id="UP000238801"/>
    </source>
</evidence>
<dbReference type="Pfam" id="PF00550">
    <property type="entry name" value="PP-binding"/>
    <property type="match status" value="1"/>
</dbReference>
<keyword evidence="1" id="KW-0596">Phosphopantetheine</keyword>
<organism evidence="4 5">
    <name type="scientific">Hasllibacter halocynthiae</name>
    <dbReference type="NCBI Taxonomy" id="595589"/>
    <lineage>
        <taxon>Bacteria</taxon>
        <taxon>Pseudomonadati</taxon>
        <taxon>Pseudomonadota</taxon>
        <taxon>Alphaproteobacteria</taxon>
        <taxon>Rhodobacterales</taxon>
        <taxon>Roseobacteraceae</taxon>
        <taxon>Hasllibacter</taxon>
    </lineage>
</organism>
<keyword evidence="2" id="KW-0597">Phosphoprotein</keyword>
<dbReference type="RefSeq" id="WP_106159635.1">
    <property type="nucleotide sequence ID" value="NZ_PVTT01000001.1"/>
</dbReference>
<proteinExistence type="predicted"/>
<feature type="domain" description="Carrier" evidence="3">
    <location>
        <begin position="3"/>
        <end position="83"/>
    </location>
</feature>
<protein>
    <submittedName>
        <fullName evidence="4">Acyl carrier protein</fullName>
    </submittedName>
</protein>
<keyword evidence="5" id="KW-1185">Reference proteome</keyword>
<evidence type="ECO:0000259" key="3">
    <source>
        <dbReference type="PROSITE" id="PS50075"/>
    </source>
</evidence>
<dbReference type="SUPFAM" id="SSF47336">
    <property type="entry name" value="ACP-like"/>
    <property type="match status" value="1"/>
</dbReference>
<dbReference type="Proteomes" id="UP000238801">
    <property type="component" value="Unassembled WGS sequence"/>
</dbReference>
<evidence type="ECO:0000256" key="1">
    <source>
        <dbReference type="ARBA" id="ARBA00022450"/>
    </source>
</evidence>
<comment type="caution">
    <text evidence="4">The sequence shown here is derived from an EMBL/GenBank/DDBJ whole genome shotgun (WGS) entry which is preliminary data.</text>
</comment>
<dbReference type="AlphaFoldDB" id="A0A2T0X8J1"/>
<dbReference type="EMBL" id="PVTT01000001">
    <property type="protein sequence ID" value="PRY95237.1"/>
    <property type="molecule type" value="Genomic_DNA"/>
</dbReference>
<dbReference type="InterPro" id="IPR036736">
    <property type="entry name" value="ACP-like_sf"/>
</dbReference>
<sequence>MPSDIRSRTRTILAEQALLNPSDVADDQSLQDLGIDSLALVESIFAIEEAFDIQVPFNANDPQASEFDISSVGAICGAVEHLVREQKGAA</sequence>
<dbReference type="PROSITE" id="PS00012">
    <property type="entry name" value="PHOSPHOPANTETHEINE"/>
    <property type="match status" value="1"/>
</dbReference>
<evidence type="ECO:0000313" key="4">
    <source>
        <dbReference type="EMBL" id="PRY95237.1"/>
    </source>
</evidence>
<reference evidence="4 5" key="1">
    <citation type="submission" date="2018-03" db="EMBL/GenBank/DDBJ databases">
        <title>Genomic Encyclopedia of Archaeal and Bacterial Type Strains, Phase II (KMG-II): from individual species to whole genera.</title>
        <authorList>
            <person name="Goeker M."/>
        </authorList>
    </citation>
    <scope>NUCLEOTIDE SEQUENCE [LARGE SCALE GENOMIC DNA]</scope>
    <source>
        <strain evidence="4 5">DSM 29318</strain>
    </source>
</reference>
<dbReference type="InterPro" id="IPR006162">
    <property type="entry name" value="Ppantetheine_attach_site"/>
</dbReference>
<dbReference type="InterPro" id="IPR009081">
    <property type="entry name" value="PP-bd_ACP"/>
</dbReference>
<name>A0A2T0X8J1_9RHOB</name>